<evidence type="ECO:0000313" key="2">
    <source>
        <dbReference type="Proteomes" id="UP000299102"/>
    </source>
</evidence>
<gene>
    <name evidence="1" type="ORF">EVAR_75491_1</name>
</gene>
<keyword evidence="2" id="KW-1185">Reference proteome</keyword>
<reference evidence="1 2" key="1">
    <citation type="journal article" date="2019" name="Commun. Biol.">
        <title>The bagworm genome reveals a unique fibroin gene that provides high tensile strength.</title>
        <authorList>
            <person name="Kono N."/>
            <person name="Nakamura H."/>
            <person name="Ohtoshi R."/>
            <person name="Tomita M."/>
            <person name="Numata K."/>
            <person name="Arakawa K."/>
        </authorList>
    </citation>
    <scope>NUCLEOTIDE SEQUENCE [LARGE SCALE GENOMIC DNA]</scope>
</reference>
<dbReference type="EMBL" id="BGZK01000067">
    <property type="protein sequence ID" value="GBP14917.1"/>
    <property type="molecule type" value="Genomic_DNA"/>
</dbReference>
<comment type="caution">
    <text evidence="1">The sequence shown here is derived from an EMBL/GenBank/DDBJ whole genome shotgun (WGS) entry which is preliminary data.</text>
</comment>
<proteinExistence type="predicted"/>
<organism evidence="1 2">
    <name type="scientific">Eumeta variegata</name>
    <name type="common">Bagworm moth</name>
    <name type="synonym">Eumeta japonica</name>
    <dbReference type="NCBI Taxonomy" id="151549"/>
    <lineage>
        <taxon>Eukaryota</taxon>
        <taxon>Metazoa</taxon>
        <taxon>Ecdysozoa</taxon>
        <taxon>Arthropoda</taxon>
        <taxon>Hexapoda</taxon>
        <taxon>Insecta</taxon>
        <taxon>Pterygota</taxon>
        <taxon>Neoptera</taxon>
        <taxon>Endopterygota</taxon>
        <taxon>Lepidoptera</taxon>
        <taxon>Glossata</taxon>
        <taxon>Ditrysia</taxon>
        <taxon>Tineoidea</taxon>
        <taxon>Psychidae</taxon>
        <taxon>Oiketicinae</taxon>
        <taxon>Eumeta</taxon>
    </lineage>
</organism>
<accession>A0A4C1TN19</accession>
<name>A0A4C1TN19_EUMVA</name>
<dbReference type="AlphaFoldDB" id="A0A4C1TN19"/>
<evidence type="ECO:0000313" key="1">
    <source>
        <dbReference type="EMBL" id="GBP14917.1"/>
    </source>
</evidence>
<protein>
    <submittedName>
        <fullName evidence="1">Uncharacterized protein</fullName>
    </submittedName>
</protein>
<dbReference type="Proteomes" id="UP000299102">
    <property type="component" value="Unassembled WGS sequence"/>
</dbReference>
<sequence length="113" mass="13287">MGWLIYSATLDSPWRYWPAQKPINLWLMKLGVTSPRSLRKAGLCAYFGLEPTPVLRFTLKHSPYYARDPTKTQDVLYVLEECDMFLPRRAALEAKIGVQIERRHFPQNNDRFK</sequence>